<feature type="transmembrane region" description="Helical" evidence="4">
    <location>
        <begin position="137"/>
        <end position="155"/>
    </location>
</feature>
<feature type="domain" description="Sulfotransferase" evidence="5">
    <location>
        <begin position="148"/>
        <end position="180"/>
    </location>
</feature>
<dbReference type="InterPro" id="IPR000863">
    <property type="entry name" value="Sulfotransferase_dom"/>
</dbReference>
<dbReference type="EC" id="2.8.2.-" evidence="3"/>
<dbReference type="Proteomes" id="UP000694621">
    <property type="component" value="Unplaced"/>
</dbReference>
<keyword evidence="4" id="KW-1133">Transmembrane helix</keyword>
<evidence type="ECO:0000313" key="6">
    <source>
        <dbReference type="Ensembl" id="ENSAMXP00005048176.1"/>
    </source>
</evidence>
<evidence type="ECO:0000313" key="7">
    <source>
        <dbReference type="Proteomes" id="UP000694621"/>
    </source>
</evidence>
<dbReference type="GO" id="GO:0008146">
    <property type="term" value="F:sulfotransferase activity"/>
    <property type="evidence" value="ECO:0007669"/>
    <property type="project" value="InterPro"/>
</dbReference>
<dbReference type="Ensembl" id="ENSAMXT00005052268.1">
    <property type="protein sequence ID" value="ENSAMXP00005048176.1"/>
    <property type="gene ID" value="ENSAMXG00005022033.1"/>
</dbReference>
<feature type="domain" description="Sulfotransferase" evidence="5">
    <location>
        <begin position="40"/>
        <end position="113"/>
    </location>
</feature>
<organism evidence="6 7">
    <name type="scientific">Astyanax mexicanus</name>
    <name type="common">Blind cave fish</name>
    <name type="synonym">Astyanax fasciatus mexicanus</name>
    <dbReference type="NCBI Taxonomy" id="7994"/>
    <lineage>
        <taxon>Eukaryota</taxon>
        <taxon>Metazoa</taxon>
        <taxon>Chordata</taxon>
        <taxon>Craniata</taxon>
        <taxon>Vertebrata</taxon>
        <taxon>Euteleostomi</taxon>
        <taxon>Actinopterygii</taxon>
        <taxon>Neopterygii</taxon>
        <taxon>Teleostei</taxon>
        <taxon>Ostariophysi</taxon>
        <taxon>Characiformes</taxon>
        <taxon>Characoidei</taxon>
        <taxon>Acestrorhamphidae</taxon>
        <taxon>Acestrorhamphinae</taxon>
        <taxon>Astyanax</taxon>
    </lineage>
</organism>
<dbReference type="AlphaFoldDB" id="A0A8B9LC06"/>
<evidence type="ECO:0000256" key="3">
    <source>
        <dbReference type="RuleBase" id="RU361155"/>
    </source>
</evidence>
<evidence type="ECO:0000259" key="5">
    <source>
        <dbReference type="Pfam" id="PF00685"/>
    </source>
</evidence>
<name>A0A8B9LC06_ASTMX</name>
<comment type="similarity">
    <text evidence="1 3">Belongs to the sulfotransferase 1 family.</text>
</comment>
<accession>A0A8B9LC06</accession>
<dbReference type="Pfam" id="PF00685">
    <property type="entry name" value="Sulfotransfer_1"/>
    <property type="match status" value="2"/>
</dbReference>
<keyword evidence="4" id="KW-0812">Transmembrane</keyword>
<keyword evidence="2 3" id="KW-0808">Transferase</keyword>
<sequence length="207" mass="24800">KRVKDKHEMEDKRSYFKVRRLAHYQSPEYFDSLLDFTIRDDDVFVVTFPKSGTVWTQRIMTLLYEEDFPELKNEMTYEQMPWLEFLEIGKDFNIRPSPRLFCSHLHQHLVPLGLQGKGKVKYFHFIFIFFLFSYRKWLMLACTIVCFAVLGGSWFDHIKGWYTNKDKYNILFLSYEEMIKARVMFKHGGGSTWESYNATAHSKRNPG</sequence>
<dbReference type="SUPFAM" id="SSF52540">
    <property type="entry name" value="P-loop containing nucleoside triphosphate hydrolases"/>
    <property type="match status" value="1"/>
</dbReference>
<dbReference type="InterPro" id="IPR027417">
    <property type="entry name" value="P-loop_NTPase"/>
</dbReference>
<proteinExistence type="inferred from homology"/>
<evidence type="ECO:0000256" key="4">
    <source>
        <dbReference type="SAM" id="Phobius"/>
    </source>
</evidence>
<evidence type="ECO:0000256" key="1">
    <source>
        <dbReference type="ARBA" id="ARBA00005771"/>
    </source>
</evidence>
<keyword evidence="4" id="KW-0472">Membrane</keyword>
<protein>
    <recommendedName>
        <fullName evidence="3">Sulfotransferase</fullName>
        <ecNumber evidence="3">2.8.2.-</ecNumber>
    </recommendedName>
</protein>
<dbReference type="PANTHER" id="PTHR11783">
    <property type="entry name" value="SULFOTRANSFERASE SULT"/>
    <property type="match status" value="1"/>
</dbReference>
<evidence type="ECO:0000256" key="2">
    <source>
        <dbReference type="ARBA" id="ARBA00022679"/>
    </source>
</evidence>
<reference evidence="6" key="1">
    <citation type="submission" date="2025-08" db="UniProtKB">
        <authorList>
            <consortium name="Ensembl"/>
        </authorList>
    </citation>
    <scope>IDENTIFICATION</scope>
</reference>
<dbReference type="Gene3D" id="3.40.50.300">
    <property type="entry name" value="P-loop containing nucleotide triphosphate hydrolases"/>
    <property type="match status" value="2"/>
</dbReference>